<reference evidence="3" key="1">
    <citation type="journal article" date="2019" name="Int. J. Syst. Evol. Microbiol.">
        <title>The Global Catalogue of Microorganisms (GCM) 10K type strain sequencing project: providing services to taxonomists for standard genome sequencing and annotation.</title>
        <authorList>
            <consortium name="The Broad Institute Genomics Platform"/>
            <consortium name="The Broad Institute Genome Sequencing Center for Infectious Disease"/>
            <person name="Wu L."/>
            <person name="Ma J."/>
        </authorList>
    </citation>
    <scope>NUCLEOTIDE SEQUENCE [LARGE SCALE GENOMIC DNA]</scope>
    <source>
        <strain evidence="3">CGMCC 4.7304</strain>
    </source>
</reference>
<keyword evidence="3" id="KW-1185">Reference proteome</keyword>
<evidence type="ECO:0000313" key="3">
    <source>
        <dbReference type="Proteomes" id="UP001596083"/>
    </source>
</evidence>
<dbReference type="Pfam" id="PF25232">
    <property type="entry name" value="DUF7848"/>
    <property type="match status" value="1"/>
</dbReference>
<sequence length="81" mass="9039">MGRRVVMRFVDWVLRMDVSGTLPIFEMQCTTCGESSGAVEDPGPPQEWALQHAGKRAHTGFRGVNTTYFRAEHADECEPSP</sequence>
<evidence type="ECO:0000313" key="2">
    <source>
        <dbReference type="EMBL" id="MFC5718988.1"/>
    </source>
</evidence>
<comment type="caution">
    <text evidence="2">The sequence shown here is derived from an EMBL/GenBank/DDBJ whole genome shotgun (WGS) entry which is preliminary data.</text>
</comment>
<dbReference type="RefSeq" id="WP_390313974.1">
    <property type="nucleotide sequence ID" value="NZ_JBHSPB010000001.1"/>
</dbReference>
<accession>A0ABW0YUA6</accession>
<organism evidence="2 3">
    <name type="scientific">Streptomyces gamaensis</name>
    <dbReference type="NCBI Taxonomy" id="1763542"/>
    <lineage>
        <taxon>Bacteria</taxon>
        <taxon>Bacillati</taxon>
        <taxon>Actinomycetota</taxon>
        <taxon>Actinomycetes</taxon>
        <taxon>Kitasatosporales</taxon>
        <taxon>Streptomycetaceae</taxon>
        <taxon>Streptomyces</taxon>
    </lineage>
</organism>
<proteinExistence type="predicted"/>
<feature type="domain" description="DUF7848" evidence="1">
    <location>
        <begin position="1"/>
        <end position="75"/>
    </location>
</feature>
<evidence type="ECO:0000259" key="1">
    <source>
        <dbReference type="Pfam" id="PF25232"/>
    </source>
</evidence>
<protein>
    <recommendedName>
        <fullName evidence="1">DUF7848 domain-containing protein</fullName>
    </recommendedName>
</protein>
<dbReference type="EMBL" id="JBHSPB010000001">
    <property type="protein sequence ID" value="MFC5718988.1"/>
    <property type="molecule type" value="Genomic_DNA"/>
</dbReference>
<gene>
    <name evidence="2" type="ORF">ACFP1Z_02175</name>
</gene>
<dbReference type="InterPro" id="IPR057170">
    <property type="entry name" value="DUF7848"/>
</dbReference>
<dbReference type="Proteomes" id="UP001596083">
    <property type="component" value="Unassembled WGS sequence"/>
</dbReference>
<name>A0ABW0YUA6_9ACTN</name>